<comment type="caution">
    <text evidence="3">The sequence shown here is derived from an EMBL/GenBank/DDBJ whole genome shotgun (WGS) entry which is preliminary data.</text>
</comment>
<feature type="transmembrane region" description="Helical" evidence="2">
    <location>
        <begin position="321"/>
        <end position="342"/>
    </location>
</feature>
<feature type="transmembrane region" description="Helical" evidence="2">
    <location>
        <begin position="178"/>
        <end position="197"/>
    </location>
</feature>
<reference evidence="3 4" key="1">
    <citation type="journal article" date="2013" name="PLoS Genet.">
        <title>Genomic mechanisms accounting for the adaptation to parasitism in nematode-trapping fungi.</title>
        <authorList>
            <person name="Meerupati T."/>
            <person name="Andersson K.M."/>
            <person name="Friman E."/>
            <person name="Kumar D."/>
            <person name="Tunlid A."/>
            <person name="Ahren D."/>
        </authorList>
    </citation>
    <scope>NUCLEOTIDE SEQUENCE [LARGE SCALE GENOMIC DNA]</scope>
    <source>
        <strain evidence="3 4">CBS 200.50</strain>
    </source>
</reference>
<accession>S8A8R0</accession>
<feature type="compositionally biased region" description="Low complexity" evidence="1">
    <location>
        <begin position="297"/>
        <end position="308"/>
    </location>
</feature>
<keyword evidence="4" id="KW-1185">Reference proteome</keyword>
<evidence type="ECO:0000313" key="4">
    <source>
        <dbReference type="Proteomes" id="UP000015100"/>
    </source>
</evidence>
<organism evidence="3 4">
    <name type="scientific">Dactylellina haptotyla (strain CBS 200.50)</name>
    <name type="common">Nematode-trapping fungus</name>
    <name type="synonym">Monacrosporium haptotylum</name>
    <dbReference type="NCBI Taxonomy" id="1284197"/>
    <lineage>
        <taxon>Eukaryota</taxon>
        <taxon>Fungi</taxon>
        <taxon>Dikarya</taxon>
        <taxon>Ascomycota</taxon>
        <taxon>Pezizomycotina</taxon>
        <taxon>Orbiliomycetes</taxon>
        <taxon>Orbiliales</taxon>
        <taxon>Orbiliaceae</taxon>
        <taxon>Dactylellina</taxon>
    </lineage>
</organism>
<keyword evidence="2" id="KW-1133">Transmembrane helix</keyword>
<dbReference type="HOGENOM" id="CLU_806583_0_0_1"/>
<dbReference type="STRING" id="1284197.S8A8R0"/>
<evidence type="ECO:0000256" key="2">
    <source>
        <dbReference type="SAM" id="Phobius"/>
    </source>
</evidence>
<name>S8A8R0_DACHA</name>
<evidence type="ECO:0000256" key="1">
    <source>
        <dbReference type="SAM" id="MobiDB-lite"/>
    </source>
</evidence>
<proteinExistence type="predicted"/>
<dbReference type="EMBL" id="AQGS01000635">
    <property type="protein sequence ID" value="EPS37506.1"/>
    <property type="molecule type" value="Genomic_DNA"/>
</dbReference>
<evidence type="ECO:0000313" key="3">
    <source>
        <dbReference type="EMBL" id="EPS37506.1"/>
    </source>
</evidence>
<dbReference type="OrthoDB" id="10563084at2759"/>
<sequence>MRSGSDLVHCGSSTPKHEWTLQGMSPKQLFGRSPLPDLEQRSPQSYWTCEDYNGDPRRFSEPVRCCDGGGVCGAAQRCCQGGHCCNSGKDCCDDGCCKVGYFCCNKSCIPDGSSCCDYPITGTWCSKGYGCWYDLRYYTPYCCTTRDCYDWDTVNVLPGYNYDLEPPRPSTTEITYRYYTRTVIWYYYVYYWIYIVVYRTNSLSSERVTTTSIISAYASDTDQASRLLRSSASDISDYTPVQATTEFRGETPPPTTEETTPEPTLFEPSTPPPRTTSAAALPKTTIGAAGTTPRLPTAPSSSNNGNNTSLSAAGLNRLEPLSGVGGSITFVPVVLGLAIVLFTL</sequence>
<feature type="region of interest" description="Disordered" evidence="1">
    <location>
        <begin position="239"/>
        <end position="308"/>
    </location>
</feature>
<keyword evidence="2" id="KW-0812">Transmembrane</keyword>
<dbReference type="AlphaFoldDB" id="S8A8R0"/>
<gene>
    <name evidence="3" type="ORF">H072_8826</name>
</gene>
<feature type="compositionally biased region" description="Low complexity" evidence="1">
    <location>
        <begin position="256"/>
        <end position="268"/>
    </location>
</feature>
<dbReference type="Proteomes" id="UP000015100">
    <property type="component" value="Unassembled WGS sequence"/>
</dbReference>
<protein>
    <submittedName>
        <fullName evidence="3">Uncharacterized protein</fullName>
    </submittedName>
</protein>
<keyword evidence="2" id="KW-0472">Membrane</keyword>
<reference evidence="4" key="2">
    <citation type="submission" date="2013-04" db="EMBL/GenBank/DDBJ databases">
        <title>Genomic mechanisms accounting for the adaptation to parasitism in nematode-trapping fungi.</title>
        <authorList>
            <person name="Ahren D.G."/>
        </authorList>
    </citation>
    <scope>NUCLEOTIDE SEQUENCE [LARGE SCALE GENOMIC DNA]</scope>
    <source>
        <strain evidence="4">CBS 200.50</strain>
    </source>
</reference>